<dbReference type="SUPFAM" id="SSF56112">
    <property type="entry name" value="Protein kinase-like (PK-like)"/>
    <property type="match status" value="1"/>
</dbReference>
<dbReference type="InterPro" id="IPR000687">
    <property type="entry name" value="RIO_kinase"/>
</dbReference>
<keyword evidence="6" id="KW-0479">Metal-binding</keyword>
<feature type="region of interest" description="Disordered" evidence="13">
    <location>
        <begin position="301"/>
        <end position="398"/>
    </location>
</feature>
<evidence type="ECO:0000313" key="15">
    <source>
        <dbReference type="EMBL" id="KAF5406426.1"/>
    </source>
</evidence>
<feature type="domain" description="RIO kinase" evidence="14">
    <location>
        <begin position="72"/>
        <end position="321"/>
    </location>
</feature>
<name>A0A8J4TQK8_9TREM</name>
<dbReference type="CDD" id="cd05144">
    <property type="entry name" value="RIO2_C"/>
    <property type="match status" value="1"/>
</dbReference>
<comment type="catalytic activity">
    <reaction evidence="12">
        <text>L-seryl-[protein] + ATP = O-phospho-L-seryl-[protein] + ADP + H(+)</text>
        <dbReference type="Rhea" id="RHEA:17989"/>
        <dbReference type="Rhea" id="RHEA-COMP:9863"/>
        <dbReference type="Rhea" id="RHEA-COMP:11604"/>
        <dbReference type="ChEBI" id="CHEBI:15378"/>
        <dbReference type="ChEBI" id="CHEBI:29999"/>
        <dbReference type="ChEBI" id="CHEBI:30616"/>
        <dbReference type="ChEBI" id="CHEBI:83421"/>
        <dbReference type="ChEBI" id="CHEBI:456216"/>
        <dbReference type="EC" id="2.7.11.1"/>
    </reaction>
</comment>
<dbReference type="InterPro" id="IPR018934">
    <property type="entry name" value="RIO_dom"/>
</dbReference>
<evidence type="ECO:0000256" key="3">
    <source>
        <dbReference type="ARBA" id="ARBA00012513"/>
    </source>
</evidence>
<dbReference type="GO" id="GO:0030688">
    <property type="term" value="C:preribosome, small subunit precursor"/>
    <property type="evidence" value="ECO:0007669"/>
    <property type="project" value="TreeGrafter"/>
</dbReference>
<dbReference type="PANTHER" id="PTHR45852:SF1">
    <property type="entry name" value="SERINE_THREONINE-PROTEIN KINASE RIO2"/>
    <property type="match status" value="1"/>
</dbReference>
<protein>
    <recommendedName>
        <fullName evidence="3">non-specific serine/threonine protein kinase</fullName>
        <ecNumber evidence="3">2.7.11.1</ecNumber>
    </recommendedName>
</protein>
<dbReference type="GO" id="GO:0046872">
    <property type="term" value="F:metal ion binding"/>
    <property type="evidence" value="ECO:0007669"/>
    <property type="project" value="UniProtKB-KW"/>
</dbReference>
<evidence type="ECO:0000256" key="9">
    <source>
        <dbReference type="ARBA" id="ARBA00022840"/>
    </source>
</evidence>
<feature type="compositionally biased region" description="Acidic residues" evidence="13">
    <location>
        <begin position="356"/>
        <end position="378"/>
    </location>
</feature>
<evidence type="ECO:0000259" key="14">
    <source>
        <dbReference type="SMART" id="SM00090"/>
    </source>
</evidence>
<comment type="cofactor">
    <cofactor evidence="1">
        <name>Mg(2+)</name>
        <dbReference type="ChEBI" id="CHEBI:18420"/>
    </cofactor>
</comment>
<dbReference type="Gene3D" id="3.30.200.20">
    <property type="entry name" value="Phosphorylase Kinase, domain 1"/>
    <property type="match status" value="1"/>
</dbReference>
<evidence type="ECO:0000256" key="7">
    <source>
        <dbReference type="ARBA" id="ARBA00022741"/>
    </source>
</evidence>
<dbReference type="SMART" id="SM00090">
    <property type="entry name" value="RIO"/>
    <property type="match status" value="1"/>
</dbReference>
<comment type="similarity">
    <text evidence="2">Belongs to the protein kinase superfamily. RIO-type Ser/Thr kinase family.</text>
</comment>
<dbReference type="GO" id="GO:0005829">
    <property type="term" value="C:cytosol"/>
    <property type="evidence" value="ECO:0007669"/>
    <property type="project" value="TreeGrafter"/>
</dbReference>
<dbReference type="InterPro" id="IPR011009">
    <property type="entry name" value="Kinase-like_dom_sf"/>
</dbReference>
<dbReference type="OrthoDB" id="10258631at2759"/>
<dbReference type="InterPro" id="IPR030484">
    <property type="entry name" value="Rio2"/>
</dbReference>
<keyword evidence="7" id="KW-0547">Nucleotide-binding</keyword>
<gene>
    <name evidence="15" type="ORF">PHET_00034</name>
</gene>
<evidence type="ECO:0000256" key="2">
    <source>
        <dbReference type="ARBA" id="ARBA00009196"/>
    </source>
</evidence>
<comment type="catalytic activity">
    <reaction evidence="11">
        <text>L-threonyl-[protein] + ATP = O-phospho-L-threonyl-[protein] + ADP + H(+)</text>
        <dbReference type="Rhea" id="RHEA:46608"/>
        <dbReference type="Rhea" id="RHEA-COMP:11060"/>
        <dbReference type="Rhea" id="RHEA-COMP:11605"/>
        <dbReference type="ChEBI" id="CHEBI:15378"/>
        <dbReference type="ChEBI" id="CHEBI:30013"/>
        <dbReference type="ChEBI" id="CHEBI:30616"/>
        <dbReference type="ChEBI" id="CHEBI:61977"/>
        <dbReference type="ChEBI" id="CHEBI:456216"/>
        <dbReference type="EC" id="2.7.11.1"/>
    </reaction>
</comment>
<accession>A0A8J4TQK8</accession>
<dbReference type="GO" id="GO:0004674">
    <property type="term" value="F:protein serine/threonine kinase activity"/>
    <property type="evidence" value="ECO:0007669"/>
    <property type="project" value="UniProtKB-KW"/>
</dbReference>
<evidence type="ECO:0000256" key="11">
    <source>
        <dbReference type="ARBA" id="ARBA00047899"/>
    </source>
</evidence>
<keyword evidence="4" id="KW-0723">Serine/threonine-protein kinase</keyword>
<dbReference type="EC" id="2.7.11.1" evidence="3"/>
<dbReference type="AlphaFoldDB" id="A0A8J4TQK8"/>
<keyword evidence="16" id="KW-1185">Reference proteome</keyword>
<dbReference type="InterPro" id="IPR015285">
    <property type="entry name" value="RIO2_wHTH_N"/>
</dbReference>
<dbReference type="Pfam" id="PF09202">
    <property type="entry name" value="Rio2_N"/>
    <property type="match status" value="1"/>
</dbReference>
<keyword evidence="5" id="KW-0808">Transferase</keyword>
<dbReference type="PANTHER" id="PTHR45852">
    <property type="entry name" value="SER/THR-PROTEIN KINASE RIO2"/>
    <property type="match status" value="1"/>
</dbReference>
<evidence type="ECO:0000313" key="16">
    <source>
        <dbReference type="Proteomes" id="UP000748531"/>
    </source>
</evidence>
<keyword evidence="9" id="KW-0067">ATP-binding</keyword>
<dbReference type="SUPFAM" id="SSF46785">
    <property type="entry name" value="Winged helix' DNA-binding domain"/>
    <property type="match status" value="1"/>
</dbReference>
<evidence type="ECO:0000256" key="1">
    <source>
        <dbReference type="ARBA" id="ARBA00001946"/>
    </source>
</evidence>
<comment type="caution">
    <text evidence="15">The sequence shown here is derived from an EMBL/GenBank/DDBJ whole genome shotgun (WGS) entry which is preliminary data.</text>
</comment>
<evidence type="ECO:0000256" key="6">
    <source>
        <dbReference type="ARBA" id="ARBA00022723"/>
    </source>
</evidence>
<dbReference type="Pfam" id="PF01163">
    <property type="entry name" value="RIO1"/>
    <property type="match status" value="1"/>
</dbReference>
<evidence type="ECO:0000256" key="10">
    <source>
        <dbReference type="ARBA" id="ARBA00022842"/>
    </source>
</evidence>
<sequence>MPKTIRLDAFRYITNEAWRALVSIEMGLKNHEVVPVELAQKISRCKRNGCGFTKLIKDQLIPNSLVAYETDSRKCMSGYRLTNLGYDYLALRQLFVSSQLADLGSMIGAGKESDVYIAVAGATCGLRKGDSSDPLVVPGSPVVVKFHRLGRTSFRKVKEKRDYHQHRNTCSWLYLDRLASQREFSMMKVLRSHGIAVPLPLAHNRNAVVMSYISDSLPLSRILPGILKASDSILARHLYAQAKQMLHAICAIGLVHGDYNEFNLMVVGLSEVDLERLKESDLAVVKLVLIDFPQMISREHPSADRRTAHADVEVKAPGYTSTRRGHRGTVKDILLGSTIRQETSDETDELSSTGNDDFDCSSESDSQDESVEEEEETALSEISPVSNMASGSSSALDSMSGLHKKMKMLKVSKIKSSGVIDLEDIRARRRRERRHQEQVLFQQNIKRSARANTKRQGRASLKAELTIFG</sequence>
<dbReference type="InterPro" id="IPR036388">
    <property type="entry name" value="WH-like_DNA-bd_sf"/>
</dbReference>
<dbReference type="Proteomes" id="UP000748531">
    <property type="component" value="Unassembled WGS sequence"/>
</dbReference>
<dbReference type="GO" id="GO:0005524">
    <property type="term" value="F:ATP binding"/>
    <property type="evidence" value="ECO:0007669"/>
    <property type="project" value="UniProtKB-KW"/>
</dbReference>
<dbReference type="Gene3D" id="1.10.510.10">
    <property type="entry name" value="Transferase(Phosphotransferase) domain 1"/>
    <property type="match status" value="1"/>
</dbReference>
<dbReference type="EMBL" id="LUCH01000012">
    <property type="protein sequence ID" value="KAF5406426.1"/>
    <property type="molecule type" value="Genomic_DNA"/>
</dbReference>
<evidence type="ECO:0000256" key="5">
    <source>
        <dbReference type="ARBA" id="ARBA00022679"/>
    </source>
</evidence>
<evidence type="ECO:0000256" key="12">
    <source>
        <dbReference type="ARBA" id="ARBA00048679"/>
    </source>
</evidence>
<organism evidence="15 16">
    <name type="scientific">Paragonimus heterotremus</name>
    <dbReference type="NCBI Taxonomy" id="100268"/>
    <lineage>
        <taxon>Eukaryota</taxon>
        <taxon>Metazoa</taxon>
        <taxon>Spiralia</taxon>
        <taxon>Lophotrochozoa</taxon>
        <taxon>Platyhelminthes</taxon>
        <taxon>Trematoda</taxon>
        <taxon>Digenea</taxon>
        <taxon>Plagiorchiida</taxon>
        <taxon>Troglotremata</taxon>
        <taxon>Troglotrematidae</taxon>
        <taxon>Paragonimus</taxon>
    </lineage>
</organism>
<reference evidence="15" key="1">
    <citation type="submission" date="2019-05" db="EMBL/GenBank/DDBJ databases">
        <title>Annotation for the trematode Paragonimus heterotremus.</title>
        <authorList>
            <person name="Choi Y.-J."/>
        </authorList>
    </citation>
    <scope>NUCLEOTIDE SEQUENCE</scope>
    <source>
        <strain evidence="15">LC</strain>
    </source>
</reference>
<evidence type="ECO:0000256" key="4">
    <source>
        <dbReference type="ARBA" id="ARBA00022527"/>
    </source>
</evidence>
<evidence type="ECO:0000256" key="13">
    <source>
        <dbReference type="SAM" id="MobiDB-lite"/>
    </source>
</evidence>
<keyword evidence="8 15" id="KW-0418">Kinase</keyword>
<dbReference type="GO" id="GO:0030490">
    <property type="term" value="P:maturation of SSU-rRNA"/>
    <property type="evidence" value="ECO:0007669"/>
    <property type="project" value="TreeGrafter"/>
</dbReference>
<feature type="compositionally biased region" description="Low complexity" evidence="13">
    <location>
        <begin position="379"/>
        <end position="398"/>
    </location>
</feature>
<keyword evidence="10" id="KW-0460">Magnesium</keyword>
<evidence type="ECO:0000256" key="8">
    <source>
        <dbReference type="ARBA" id="ARBA00022777"/>
    </source>
</evidence>
<dbReference type="FunFam" id="3.30.200.20:FF:000052">
    <property type="entry name" value="Serine/threonine-protein kinase RIO2"/>
    <property type="match status" value="1"/>
</dbReference>
<dbReference type="InterPro" id="IPR036390">
    <property type="entry name" value="WH_DNA-bd_sf"/>
</dbReference>
<proteinExistence type="inferred from homology"/>
<feature type="compositionally biased region" description="Basic and acidic residues" evidence="13">
    <location>
        <begin position="301"/>
        <end position="314"/>
    </location>
</feature>
<dbReference type="Gene3D" id="1.10.10.10">
    <property type="entry name" value="Winged helix-like DNA-binding domain superfamily/Winged helix DNA-binding domain"/>
    <property type="match status" value="1"/>
</dbReference>